<accession>A0A4R2HYV0</accession>
<keyword evidence="7" id="KW-1185">Reference proteome</keyword>
<sequence>MLRNQLAEIACFVEVAHRLSFAQAAVRLGMHVSGVSRAVAALESRLGVRLLQRTTRQVGLTEAGRAHLARCEAVLAEIAEAEAAASATGGALRGRLRASIPSGLGLAHLTPRLGEFLAAHPELELDLHLSNRNVDLVEEAFDVAIRVGELRDSRLVARRLGDSRRILVASAAYLAAAGRPRRPADLDRHACLVLDVGAIAERWELERRGHGETVRVRARVRSNNALALLDACRVGVGIALLPQFAVADDLAAGRLVRVLDAWAAMEQGIFAIYPGNRFIPAKVRAFVEFVETCVRGVGAGARPRARASRR</sequence>
<dbReference type="PANTHER" id="PTHR30537">
    <property type="entry name" value="HTH-TYPE TRANSCRIPTIONAL REGULATOR"/>
    <property type="match status" value="1"/>
</dbReference>
<dbReference type="Proteomes" id="UP000294862">
    <property type="component" value="Unassembled WGS sequence"/>
</dbReference>
<proteinExistence type="inferred from homology"/>
<dbReference type="PANTHER" id="PTHR30537:SF5">
    <property type="entry name" value="HTH-TYPE TRANSCRIPTIONAL ACTIVATOR TTDR-RELATED"/>
    <property type="match status" value="1"/>
</dbReference>
<dbReference type="Gene3D" id="1.10.10.10">
    <property type="entry name" value="Winged helix-like DNA-binding domain superfamily/Winged helix DNA-binding domain"/>
    <property type="match status" value="1"/>
</dbReference>
<dbReference type="CDD" id="cd08422">
    <property type="entry name" value="PBP2_CrgA_like"/>
    <property type="match status" value="1"/>
</dbReference>
<dbReference type="InterPro" id="IPR036390">
    <property type="entry name" value="WH_DNA-bd_sf"/>
</dbReference>
<reference evidence="6 7" key="1">
    <citation type="journal article" date="2015" name="Stand. Genomic Sci.">
        <title>Genomic Encyclopedia of Bacterial and Archaeal Type Strains, Phase III: the genomes of soil and plant-associated and newly described type strains.</title>
        <authorList>
            <person name="Whitman W.B."/>
            <person name="Woyke T."/>
            <person name="Klenk H.P."/>
            <person name="Zhou Y."/>
            <person name="Lilburn T.G."/>
            <person name="Beck B.J."/>
            <person name="De Vos P."/>
            <person name="Vandamme P."/>
            <person name="Eisen J.A."/>
            <person name="Garrity G."/>
            <person name="Hugenholtz P."/>
            <person name="Kyrpides N.C."/>
        </authorList>
    </citation>
    <scope>NUCLEOTIDE SEQUENCE [LARGE SCALE GENOMIC DNA]</scope>
    <source>
        <strain evidence="6 7">A3</strain>
    </source>
</reference>
<dbReference type="GO" id="GO:0006351">
    <property type="term" value="P:DNA-templated transcription"/>
    <property type="evidence" value="ECO:0007669"/>
    <property type="project" value="TreeGrafter"/>
</dbReference>
<name>A0A4R2HYV0_9GAMM</name>
<evidence type="ECO:0000256" key="1">
    <source>
        <dbReference type="ARBA" id="ARBA00009437"/>
    </source>
</evidence>
<dbReference type="PROSITE" id="PS50931">
    <property type="entry name" value="HTH_LYSR"/>
    <property type="match status" value="1"/>
</dbReference>
<evidence type="ECO:0000313" key="6">
    <source>
        <dbReference type="EMBL" id="TCO36831.1"/>
    </source>
</evidence>
<evidence type="ECO:0000259" key="5">
    <source>
        <dbReference type="PROSITE" id="PS50931"/>
    </source>
</evidence>
<dbReference type="Gene3D" id="3.40.190.290">
    <property type="match status" value="1"/>
</dbReference>
<evidence type="ECO:0000313" key="7">
    <source>
        <dbReference type="Proteomes" id="UP000294862"/>
    </source>
</evidence>
<evidence type="ECO:0000256" key="4">
    <source>
        <dbReference type="ARBA" id="ARBA00023163"/>
    </source>
</evidence>
<feature type="domain" description="HTH lysR-type" evidence="5">
    <location>
        <begin position="1"/>
        <end position="61"/>
    </location>
</feature>
<dbReference type="FunFam" id="1.10.10.10:FF:000001">
    <property type="entry name" value="LysR family transcriptional regulator"/>
    <property type="match status" value="1"/>
</dbReference>
<dbReference type="RefSeq" id="WP_158287510.1">
    <property type="nucleotide sequence ID" value="NZ_SLWQ01000011.1"/>
</dbReference>
<dbReference type="Pfam" id="PF00126">
    <property type="entry name" value="HTH_1"/>
    <property type="match status" value="1"/>
</dbReference>
<keyword evidence="3 6" id="KW-0238">DNA-binding</keyword>
<dbReference type="InterPro" id="IPR005119">
    <property type="entry name" value="LysR_subst-bd"/>
</dbReference>
<dbReference type="OrthoDB" id="9810065at2"/>
<keyword evidence="4" id="KW-0804">Transcription</keyword>
<protein>
    <submittedName>
        <fullName evidence="6">DNA-binding transcriptional LysR family regulator</fullName>
    </submittedName>
</protein>
<dbReference type="SUPFAM" id="SSF46785">
    <property type="entry name" value="Winged helix' DNA-binding domain"/>
    <property type="match status" value="1"/>
</dbReference>
<dbReference type="InterPro" id="IPR000847">
    <property type="entry name" value="LysR_HTH_N"/>
</dbReference>
<dbReference type="SUPFAM" id="SSF53850">
    <property type="entry name" value="Periplasmic binding protein-like II"/>
    <property type="match status" value="1"/>
</dbReference>
<comment type="similarity">
    <text evidence="1">Belongs to the LysR transcriptional regulatory family.</text>
</comment>
<gene>
    <name evidence="6" type="ORF">EV148_1117</name>
</gene>
<dbReference type="InterPro" id="IPR036388">
    <property type="entry name" value="WH-like_DNA-bd_sf"/>
</dbReference>
<comment type="caution">
    <text evidence="6">The sequence shown here is derived from an EMBL/GenBank/DDBJ whole genome shotgun (WGS) entry which is preliminary data.</text>
</comment>
<dbReference type="AlphaFoldDB" id="A0A4R2HYV0"/>
<dbReference type="GO" id="GO:0003700">
    <property type="term" value="F:DNA-binding transcription factor activity"/>
    <property type="evidence" value="ECO:0007669"/>
    <property type="project" value="InterPro"/>
</dbReference>
<evidence type="ECO:0000256" key="2">
    <source>
        <dbReference type="ARBA" id="ARBA00023015"/>
    </source>
</evidence>
<keyword evidence="2" id="KW-0805">Transcription regulation</keyword>
<dbReference type="EMBL" id="SLWQ01000011">
    <property type="protein sequence ID" value="TCO36831.1"/>
    <property type="molecule type" value="Genomic_DNA"/>
</dbReference>
<dbReference type="InterPro" id="IPR058163">
    <property type="entry name" value="LysR-type_TF_proteobact-type"/>
</dbReference>
<organism evidence="6 7">
    <name type="scientific">Dokdonella fugitiva</name>
    <dbReference type="NCBI Taxonomy" id="328517"/>
    <lineage>
        <taxon>Bacteria</taxon>
        <taxon>Pseudomonadati</taxon>
        <taxon>Pseudomonadota</taxon>
        <taxon>Gammaproteobacteria</taxon>
        <taxon>Lysobacterales</taxon>
        <taxon>Rhodanobacteraceae</taxon>
        <taxon>Dokdonella</taxon>
    </lineage>
</organism>
<dbReference type="FunFam" id="3.40.190.290:FF:000001">
    <property type="entry name" value="Transcriptional regulator, LysR family"/>
    <property type="match status" value="1"/>
</dbReference>
<dbReference type="Pfam" id="PF03466">
    <property type="entry name" value="LysR_substrate"/>
    <property type="match status" value="1"/>
</dbReference>
<evidence type="ECO:0000256" key="3">
    <source>
        <dbReference type="ARBA" id="ARBA00023125"/>
    </source>
</evidence>
<dbReference type="GO" id="GO:0043565">
    <property type="term" value="F:sequence-specific DNA binding"/>
    <property type="evidence" value="ECO:0007669"/>
    <property type="project" value="TreeGrafter"/>
</dbReference>